<gene>
    <name evidence="1" type="ORF">ADH66_12960</name>
    <name evidence="2" type="ORF">I5Q82_03290</name>
</gene>
<dbReference type="EMBL" id="CP021422">
    <property type="protein sequence ID" value="ASB41482.1"/>
    <property type="molecule type" value="Genomic_DNA"/>
</dbReference>
<accession>A0A1Z2XSP5</accession>
<dbReference type="RefSeq" id="WP_066539926.1">
    <property type="nucleotide sequence ID" value="NZ_CP021422.1"/>
</dbReference>
<evidence type="ECO:0000313" key="2">
    <source>
        <dbReference type="EMBL" id="QQR30740.1"/>
    </source>
</evidence>
<reference evidence="1" key="1">
    <citation type="journal article" date="2017" name="Genome Announc.">
        <title>High-Quality Whole-Genome Sequences of the Oligo-Mouse-Microbiota Bacterial Community.</title>
        <authorList>
            <person name="Garzetti D."/>
            <person name="Brugiroux S."/>
            <person name="Bunk B."/>
            <person name="Pukall R."/>
            <person name="McCoy K.D."/>
            <person name="Macpherson A.J."/>
            <person name="Stecher B."/>
        </authorList>
    </citation>
    <scope>NUCLEOTIDE SEQUENCE</scope>
    <source>
        <strain evidence="1">KB18</strain>
    </source>
</reference>
<reference evidence="3" key="2">
    <citation type="submission" date="2017-05" db="EMBL/GenBank/DDBJ databases">
        <title>Improved OligoMM genomes.</title>
        <authorList>
            <person name="Garzetti D."/>
        </authorList>
    </citation>
    <scope>NUCLEOTIDE SEQUENCE [LARGE SCALE GENOMIC DNA]</scope>
    <source>
        <strain evidence="3">KB18</strain>
    </source>
</reference>
<keyword evidence="3" id="KW-1185">Reference proteome</keyword>
<evidence type="ECO:0000313" key="1">
    <source>
        <dbReference type="EMBL" id="ASB41482.1"/>
    </source>
</evidence>
<sequence length="102" mass="11791">MDKGKTLLERLYRGEIFPAEDIVPQSKEYQAAVNRESTLRGRLEGKLGERHFDLLDKYEAAVEDVHRLDLQYTYADGVRFGVRLILETLCVDGKLPPLRKKK</sequence>
<dbReference type="Proteomes" id="UP000196710">
    <property type="component" value="Chromosome"/>
</dbReference>
<dbReference type="EMBL" id="CP065321">
    <property type="protein sequence ID" value="QQR30740.1"/>
    <property type="molecule type" value="Genomic_DNA"/>
</dbReference>
<dbReference type="Pfam" id="PF20648">
    <property type="entry name" value="DUF6809"/>
    <property type="match status" value="1"/>
</dbReference>
<evidence type="ECO:0000313" key="4">
    <source>
        <dbReference type="Proteomes" id="UP000596035"/>
    </source>
</evidence>
<proteinExistence type="predicted"/>
<dbReference type="KEGG" id="amur:ADH66_12960"/>
<dbReference type="AlphaFoldDB" id="A0A1Z2XSP5"/>
<protein>
    <submittedName>
        <fullName evidence="2">Uncharacterized protein</fullName>
    </submittedName>
</protein>
<dbReference type="InterPro" id="IPR049215">
    <property type="entry name" value="DUF6809"/>
</dbReference>
<name>A0A1Z2XSP5_9FIRM</name>
<reference evidence="2 4" key="3">
    <citation type="submission" date="2020-11" db="EMBL/GenBank/DDBJ databases">
        <title>Closed and high quality bacterial genomes of the OMM12 community.</title>
        <authorList>
            <person name="Marbouty M."/>
            <person name="Lamy-Besnier Q."/>
            <person name="Debarbieux L."/>
            <person name="Koszul R."/>
        </authorList>
    </citation>
    <scope>NUCLEOTIDE SEQUENCE [LARGE SCALE GENOMIC DNA]</scope>
    <source>
        <strain evidence="2 4">KB18</strain>
    </source>
</reference>
<evidence type="ECO:0000313" key="3">
    <source>
        <dbReference type="Proteomes" id="UP000196710"/>
    </source>
</evidence>
<organism evidence="2 4">
    <name type="scientific">Acutalibacter muris</name>
    <dbReference type="NCBI Taxonomy" id="1796620"/>
    <lineage>
        <taxon>Bacteria</taxon>
        <taxon>Bacillati</taxon>
        <taxon>Bacillota</taxon>
        <taxon>Clostridia</taxon>
        <taxon>Eubacteriales</taxon>
        <taxon>Acutalibacteraceae</taxon>
        <taxon>Acutalibacter</taxon>
    </lineage>
</organism>
<dbReference type="Proteomes" id="UP000596035">
    <property type="component" value="Chromosome"/>
</dbReference>